<dbReference type="STRING" id="115433.SAMN05421835_105348"/>
<dbReference type="InterPro" id="IPR050204">
    <property type="entry name" value="AraC_XylS_family_regulators"/>
</dbReference>
<gene>
    <name evidence="5" type="ORF">SAMN05421835_105348</name>
</gene>
<dbReference type="GO" id="GO:0003700">
    <property type="term" value="F:DNA-binding transcription factor activity"/>
    <property type="evidence" value="ECO:0007669"/>
    <property type="project" value="InterPro"/>
</dbReference>
<dbReference type="Gene3D" id="1.10.10.60">
    <property type="entry name" value="Homeodomain-like"/>
    <property type="match status" value="1"/>
</dbReference>
<dbReference type="InterPro" id="IPR020449">
    <property type="entry name" value="Tscrpt_reg_AraC-type_HTH"/>
</dbReference>
<dbReference type="GO" id="GO:0043565">
    <property type="term" value="F:sequence-specific DNA binding"/>
    <property type="evidence" value="ECO:0007669"/>
    <property type="project" value="InterPro"/>
</dbReference>
<dbReference type="AlphaFoldDB" id="A0A1I3RK53"/>
<sequence>MTFVTTTDDCPARERLDLWREVTATAFVPLAVREPGGKGFHGELRSAGVGTATLSEIRTSACVVERTPRLIRRSDPGYFKIEVQLAGSAIVEQGGRTARLSPGDFVLCDTSRPYRLAFPGEAHLAVLMLPRADLSLPAGLSEQVTAVAVPGSEGLGRVASTVVATLTEQLDAVEPAGGLRVAESVTGLLRAALLTRCGAPAPPSARADTMRAQIRAYVDAHLDDPGLCPQQVADAQYISLRYLHKLFETEDVTVAELIRARRLERCRRDIEDPALAGLSLSEIGGRWGMPDLSTFSRAFRAAYGMAPSEYRRACTGSQAAVRAAASAAPRVPATL</sequence>
<dbReference type="InterPro" id="IPR035418">
    <property type="entry name" value="AraC-bd_2"/>
</dbReference>
<evidence type="ECO:0000256" key="2">
    <source>
        <dbReference type="ARBA" id="ARBA00023125"/>
    </source>
</evidence>
<dbReference type="PRINTS" id="PR00032">
    <property type="entry name" value="HTHARAC"/>
</dbReference>
<reference evidence="5 6" key="1">
    <citation type="submission" date="2016-10" db="EMBL/GenBank/DDBJ databases">
        <authorList>
            <person name="de Groot N.N."/>
        </authorList>
    </citation>
    <scope>NUCLEOTIDE SEQUENCE [LARGE SCALE GENOMIC DNA]</scope>
    <source>
        <strain evidence="5 6">DSM 44468</strain>
    </source>
</reference>
<keyword evidence="2 5" id="KW-0238">DNA-binding</keyword>
<evidence type="ECO:0000259" key="4">
    <source>
        <dbReference type="PROSITE" id="PS01124"/>
    </source>
</evidence>
<dbReference type="RefSeq" id="WP_091506170.1">
    <property type="nucleotide sequence ID" value="NZ_CBDQZW010000003.1"/>
</dbReference>
<dbReference type="PROSITE" id="PS01124">
    <property type="entry name" value="HTH_ARAC_FAMILY_2"/>
    <property type="match status" value="1"/>
</dbReference>
<keyword evidence="1" id="KW-0805">Transcription regulation</keyword>
<dbReference type="Proteomes" id="UP000199025">
    <property type="component" value="Unassembled WGS sequence"/>
</dbReference>
<dbReference type="InterPro" id="IPR009057">
    <property type="entry name" value="Homeodomain-like_sf"/>
</dbReference>
<evidence type="ECO:0000256" key="1">
    <source>
        <dbReference type="ARBA" id="ARBA00023015"/>
    </source>
</evidence>
<keyword evidence="3" id="KW-0804">Transcription</keyword>
<dbReference type="EMBL" id="FORP01000005">
    <property type="protein sequence ID" value="SFJ46222.1"/>
    <property type="molecule type" value="Genomic_DNA"/>
</dbReference>
<evidence type="ECO:0000313" key="6">
    <source>
        <dbReference type="Proteomes" id="UP000199025"/>
    </source>
</evidence>
<evidence type="ECO:0000313" key="5">
    <source>
        <dbReference type="EMBL" id="SFJ46222.1"/>
    </source>
</evidence>
<keyword evidence="6" id="KW-1185">Reference proteome</keyword>
<dbReference type="SUPFAM" id="SSF46689">
    <property type="entry name" value="Homeodomain-like"/>
    <property type="match status" value="1"/>
</dbReference>
<dbReference type="InterPro" id="IPR018060">
    <property type="entry name" value="HTH_AraC"/>
</dbReference>
<protein>
    <submittedName>
        <fullName evidence="5">AraC-type DNA-binding protein</fullName>
    </submittedName>
</protein>
<evidence type="ECO:0000256" key="3">
    <source>
        <dbReference type="ARBA" id="ARBA00023163"/>
    </source>
</evidence>
<dbReference type="PANTHER" id="PTHR46796:SF6">
    <property type="entry name" value="ARAC SUBFAMILY"/>
    <property type="match status" value="1"/>
</dbReference>
<dbReference type="Pfam" id="PF12833">
    <property type="entry name" value="HTH_18"/>
    <property type="match status" value="1"/>
</dbReference>
<dbReference type="PANTHER" id="PTHR46796">
    <property type="entry name" value="HTH-TYPE TRANSCRIPTIONAL ACTIVATOR RHAS-RELATED"/>
    <property type="match status" value="1"/>
</dbReference>
<feature type="domain" description="HTH araC/xylS-type" evidence="4">
    <location>
        <begin position="212"/>
        <end position="313"/>
    </location>
</feature>
<organism evidence="5 6">
    <name type="scientific">Amycolatopsis sacchari</name>
    <dbReference type="NCBI Taxonomy" id="115433"/>
    <lineage>
        <taxon>Bacteria</taxon>
        <taxon>Bacillati</taxon>
        <taxon>Actinomycetota</taxon>
        <taxon>Actinomycetes</taxon>
        <taxon>Pseudonocardiales</taxon>
        <taxon>Pseudonocardiaceae</taxon>
        <taxon>Amycolatopsis</taxon>
    </lineage>
</organism>
<name>A0A1I3RK53_9PSEU</name>
<accession>A0A1I3RK53</accession>
<proteinExistence type="predicted"/>
<dbReference type="SMART" id="SM00342">
    <property type="entry name" value="HTH_ARAC"/>
    <property type="match status" value="1"/>
</dbReference>
<dbReference type="Pfam" id="PF14525">
    <property type="entry name" value="AraC_binding_2"/>
    <property type="match status" value="1"/>
</dbReference>
<dbReference type="OrthoDB" id="9799345at2"/>